<comment type="caution">
    <text evidence="1">The sequence shown here is derived from an EMBL/GenBank/DDBJ whole genome shotgun (WGS) entry which is preliminary data.</text>
</comment>
<name>N1WDN5_9LEPT</name>
<accession>N1WDN5</accession>
<protein>
    <submittedName>
        <fullName evidence="1">Uncharacterized protein</fullName>
    </submittedName>
</protein>
<dbReference type="EMBL" id="AOGY02000014">
    <property type="protein sequence ID" value="EMY71332.1"/>
    <property type="molecule type" value="Genomic_DNA"/>
</dbReference>
<dbReference type="Proteomes" id="UP000012227">
    <property type="component" value="Unassembled WGS sequence"/>
</dbReference>
<evidence type="ECO:0000313" key="2">
    <source>
        <dbReference type="Proteomes" id="UP000012227"/>
    </source>
</evidence>
<dbReference type="AlphaFoldDB" id="N1WDN5"/>
<sequence length="56" mass="6806">MWLQVKFHFDRNEDPNYFYNRITYPKIKILLKNNPYLSPLEWLGVLVLKLLPTKSP</sequence>
<organism evidence="1 2">
    <name type="scientific">Leptospira vanthielii serovar Holland str. Waz Holland = ATCC 700522</name>
    <dbReference type="NCBI Taxonomy" id="1218591"/>
    <lineage>
        <taxon>Bacteria</taxon>
        <taxon>Pseudomonadati</taxon>
        <taxon>Spirochaetota</taxon>
        <taxon>Spirochaetia</taxon>
        <taxon>Leptospirales</taxon>
        <taxon>Leptospiraceae</taxon>
        <taxon>Leptospira</taxon>
    </lineage>
</organism>
<proteinExistence type="predicted"/>
<evidence type="ECO:0000313" key="1">
    <source>
        <dbReference type="EMBL" id="EMY71332.1"/>
    </source>
</evidence>
<reference evidence="1 2" key="1">
    <citation type="submission" date="2013-03" db="EMBL/GenBank/DDBJ databases">
        <authorList>
            <person name="Harkins D.M."/>
            <person name="Durkin A.S."/>
            <person name="Brinkac L.M."/>
            <person name="Haft D.H."/>
            <person name="Selengut J.D."/>
            <person name="Sanka R."/>
            <person name="DePew J."/>
            <person name="Purushe J."/>
            <person name="Galloway R.L."/>
            <person name="Vinetz J.M."/>
            <person name="Sutton G.G."/>
            <person name="Nierman W.C."/>
            <person name="Fouts D.E."/>
        </authorList>
    </citation>
    <scope>NUCLEOTIDE SEQUENCE [LARGE SCALE GENOMIC DNA]</scope>
    <source>
        <strain evidence="1 2">Waz Holland</strain>
    </source>
</reference>
<gene>
    <name evidence="1" type="ORF">LEP1GSC199_3601</name>
</gene>